<dbReference type="EMBL" id="JALJRB010000018">
    <property type="protein sequence ID" value="MCJ8501856.1"/>
    <property type="molecule type" value="Genomic_DNA"/>
</dbReference>
<protein>
    <submittedName>
        <fullName evidence="1">Protein kinase</fullName>
    </submittedName>
</protein>
<dbReference type="Proteomes" id="UP001165427">
    <property type="component" value="Unassembled WGS sequence"/>
</dbReference>
<comment type="caution">
    <text evidence="1">The sequence shown here is derived from an EMBL/GenBank/DDBJ whole genome shotgun (WGS) entry which is preliminary data.</text>
</comment>
<keyword evidence="1" id="KW-0418">Kinase</keyword>
<proteinExistence type="predicted"/>
<evidence type="ECO:0000313" key="1">
    <source>
        <dbReference type="EMBL" id="MCJ8501856.1"/>
    </source>
</evidence>
<dbReference type="GO" id="GO:0016301">
    <property type="term" value="F:kinase activity"/>
    <property type="evidence" value="ECO:0007669"/>
    <property type="project" value="UniProtKB-KW"/>
</dbReference>
<evidence type="ECO:0000313" key="2">
    <source>
        <dbReference type="Proteomes" id="UP001165427"/>
    </source>
</evidence>
<name>A0AA41ULS7_9BACT</name>
<dbReference type="SUPFAM" id="SSF56112">
    <property type="entry name" value="Protein kinase-like (PK-like)"/>
    <property type="match status" value="1"/>
</dbReference>
<accession>A0AA41ULS7</accession>
<organism evidence="1 2">
    <name type="scientific">Desulfatitalea alkaliphila</name>
    <dbReference type="NCBI Taxonomy" id="2929485"/>
    <lineage>
        <taxon>Bacteria</taxon>
        <taxon>Pseudomonadati</taxon>
        <taxon>Thermodesulfobacteriota</taxon>
        <taxon>Desulfobacteria</taxon>
        <taxon>Desulfobacterales</taxon>
        <taxon>Desulfosarcinaceae</taxon>
        <taxon>Desulfatitalea</taxon>
    </lineage>
</organism>
<dbReference type="AlphaFoldDB" id="A0AA41ULS7"/>
<keyword evidence="2" id="KW-1185">Reference proteome</keyword>
<reference evidence="1" key="1">
    <citation type="submission" date="2022-04" db="EMBL/GenBank/DDBJ databases">
        <title>Desulfatitalea alkaliphila sp. nov., a novel anaerobic sulfate-reducing bacterium isolated from terrestrial mud volcano, Taman Peninsula, Russia.</title>
        <authorList>
            <person name="Khomyakova M.A."/>
            <person name="Merkel A.Y."/>
            <person name="Slobodkin A.I."/>
        </authorList>
    </citation>
    <scope>NUCLEOTIDE SEQUENCE</scope>
    <source>
        <strain evidence="1">M08but</strain>
    </source>
</reference>
<sequence>MRFQGRVYTDTTEFFNIGPGDVILVGGRRYLVKGEEREYRFGIEDPKFWVKKAVDEQSGERKIIKLSYAETFFTDLGGVKVRCFRDPVKEGTILELVGDRPGFMHGFMRRDVRDNPVRILEIVRGTNFLNYMETFRMPHEKYFWEALPGVLRRLIEAFQSIHFLHLNGFRHGDVRNDHVIVPRGDAPYVWIDFDYDFEGLDNPFSLDIFGLGNLLIYAVGKGFHDYYMISNDTFIYKDLAGRLEKADFSLLHTSRLVNLRKLYPYIPTMLNHILLHFSRGANVFYESTQEIIEDLEGYLESL</sequence>
<dbReference type="InterPro" id="IPR011009">
    <property type="entry name" value="Kinase-like_dom_sf"/>
</dbReference>
<gene>
    <name evidence="1" type="ORF">MRX98_14830</name>
</gene>
<keyword evidence="1" id="KW-0808">Transferase</keyword>
<dbReference type="RefSeq" id="WP_246911165.1">
    <property type="nucleotide sequence ID" value="NZ_JALJRB010000018.1"/>
</dbReference>